<evidence type="ECO:0000313" key="1">
    <source>
        <dbReference type="EMBL" id="PSK09414.1"/>
    </source>
</evidence>
<name>A0ABX5FNY7_9BACL</name>
<reference evidence="1 2" key="1">
    <citation type="submission" date="2018-03" db="EMBL/GenBank/DDBJ databases">
        <title>Brevisbacillus phylogenomics.</title>
        <authorList>
            <person name="Dunlap C."/>
        </authorList>
    </citation>
    <scope>NUCLEOTIDE SEQUENCE [LARGE SCALE GENOMIC DNA]</scope>
    <source>
        <strain evidence="1 2">NRRL B-41110</strain>
    </source>
</reference>
<gene>
    <name evidence="1" type="ORF">C7R92_15355</name>
</gene>
<comment type="caution">
    <text evidence="1">The sequence shown here is derived from an EMBL/GenBank/DDBJ whole genome shotgun (WGS) entry which is preliminary data.</text>
</comment>
<dbReference type="Proteomes" id="UP000241645">
    <property type="component" value="Unassembled WGS sequence"/>
</dbReference>
<organism evidence="1 2">
    <name type="scientific">Brevibacillus porteri</name>
    <dbReference type="NCBI Taxonomy" id="2126350"/>
    <lineage>
        <taxon>Bacteria</taxon>
        <taxon>Bacillati</taxon>
        <taxon>Bacillota</taxon>
        <taxon>Bacilli</taxon>
        <taxon>Bacillales</taxon>
        <taxon>Paenibacillaceae</taxon>
        <taxon>Brevibacillus</taxon>
    </lineage>
</organism>
<accession>A0ABX5FNY7</accession>
<dbReference type="RefSeq" id="WP_106834858.1">
    <property type="nucleotide sequence ID" value="NZ_JARMEW010000001.1"/>
</dbReference>
<dbReference type="GeneID" id="95751480"/>
<evidence type="ECO:0000313" key="2">
    <source>
        <dbReference type="Proteomes" id="UP000241645"/>
    </source>
</evidence>
<dbReference type="EMBL" id="PXZO01000027">
    <property type="protein sequence ID" value="PSK09414.1"/>
    <property type="molecule type" value="Genomic_DNA"/>
</dbReference>
<keyword evidence="2" id="KW-1185">Reference proteome</keyword>
<protein>
    <submittedName>
        <fullName evidence="1">Uncharacterized protein</fullName>
    </submittedName>
</protein>
<sequence>MHKAGQSYVHSRSRVGINRNVLEEIKDVIRYLDTEPDEYMEVDQITKISQKSLLFSLNSYGINQKSEATLTSRERGSSMKKIKQTYAYLECQNKQESDIVDVLYEHMESIEKEPNEYVEIGQIVKLRTNTFLLIINHYHAD</sequence>
<proteinExistence type="predicted"/>